<dbReference type="EMBL" id="AP012159">
    <property type="protein sequence ID" value="BAK83787.1"/>
    <property type="molecule type" value="Genomic_DNA"/>
</dbReference>
<dbReference type="HOGENOM" id="CLU_2070011_0_0_5"/>
<dbReference type="AlphaFoldDB" id="G2I6P0"/>
<accession>G2I6P0</accession>
<proteinExistence type="predicted"/>
<dbReference type="KEGG" id="gxy:GLX_13750"/>
<evidence type="ECO:0000256" key="1">
    <source>
        <dbReference type="SAM" id="MobiDB-lite"/>
    </source>
</evidence>
<dbReference type="PATRIC" id="fig|634177.7.peg.1578"/>
<sequence length="137" mass="14760">MVARPDSGHIPKHHEGSSMPPIRRILLAGLGLATMAVTGAQARSHHFQVPEHRVHANSPYGHVQNYQATMDEHDPRYVAATQKCEAKGAMGALTSANGGSAQVSAGDSHVKFFSQCMVEEGVWQTRYTNDVGGNLNQ</sequence>
<feature type="compositionally biased region" description="Basic and acidic residues" evidence="1">
    <location>
        <begin position="1"/>
        <end position="16"/>
    </location>
</feature>
<reference evidence="3" key="1">
    <citation type="journal article" date="2011" name="J. Bacteriol.">
        <title>Complete genome sequence of NBRC 3288, a unique cellulose-nonproducing strain of Gluconacetobacter xylinus isolated from vinegar.</title>
        <authorList>
            <person name="Ogino H."/>
            <person name="Azuma Y."/>
            <person name="Hosoyama A."/>
            <person name="Nakazawa H."/>
            <person name="Matsutani M."/>
            <person name="Hasegawa A."/>
            <person name="Otsuyama K."/>
            <person name="Matsushita K."/>
            <person name="Fujita N."/>
            <person name="Shirai M."/>
        </authorList>
    </citation>
    <scope>NUCLEOTIDE SEQUENCE [LARGE SCALE GENOMIC DNA]</scope>
    <source>
        <strain evidence="3">NBRC 3288 / BCRC 11682 / LMG 1693</strain>
    </source>
</reference>
<dbReference type="Proteomes" id="UP000009044">
    <property type="component" value="Chromosome"/>
</dbReference>
<dbReference type="STRING" id="634177.GLX_13750"/>
<evidence type="ECO:0000313" key="2">
    <source>
        <dbReference type="EMBL" id="BAK83787.1"/>
    </source>
</evidence>
<feature type="region of interest" description="Disordered" evidence="1">
    <location>
        <begin position="1"/>
        <end position="21"/>
    </location>
</feature>
<name>G2I6P0_KOMMN</name>
<protein>
    <submittedName>
        <fullName evidence="2">Uncharacterized protein</fullName>
    </submittedName>
</protein>
<gene>
    <name evidence="2" type="ordered locus">GLX_13750</name>
</gene>
<organism evidence="2 3">
    <name type="scientific">Komagataeibacter medellinensis (strain NBRC 3288 / BCRC 11682 / LMG 1693 / Kondo 51)</name>
    <name type="common">Gluconacetobacter medellinensis</name>
    <dbReference type="NCBI Taxonomy" id="634177"/>
    <lineage>
        <taxon>Bacteria</taxon>
        <taxon>Pseudomonadati</taxon>
        <taxon>Pseudomonadota</taxon>
        <taxon>Alphaproteobacteria</taxon>
        <taxon>Acetobacterales</taxon>
        <taxon>Acetobacteraceae</taxon>
        <taxon>Komagataeibacter</taxon>
    </lineage>
</organism>
<evidence type="ECO:0000313" key="3">
    <source>
        <dbReference type="Proteomes" id="UP000009044"/>
    </source>
</evidence>